<dbReference type="AlphaFoldDB" id="A0A845GUA2"/>
<dbReference type="InterPro" id="IPR034032">
    <property type="entry name" value="Zn_MMP-like_bac"/>
</dbReference>
<comment type="caution">
    <text evidence="4">The sequence shown here is derived from an EMBL/GenBank/DDBJ whole genome shotgun (WGS) entry which is preliminary data.</text>
</comment>
<sequence length="885" mass="97848">MFVMNSLRAAVLLTLGAQALAQEPVPPTPVPHAPEVPVVATTPLQPATAPAPAAAAAAAPRPFADLVRGAAHLQGFLNLYQKEEKVWIELRPDQFDRPIFMTVNMPNGIGERGIYGSQMGISQVVVFHRLGNLVQMIAKNTGYGAKAGTPQALAVSQGFSDSLVAIAPVASGPNPQNRAILVEANILLFGDIPSFTTRLEAAFRMPYAMDVRNSSFLTIRSDETMTGFQVNAHFFVPRIAAPPAVMPATPVPIPMPPTTLPDPRSMFLGFYYSFMPLPAQPMHGRVADDRVGHFVSTTYDYSDDVTPTTSRHVIQRWRLEKQDPAQALSEPKQPIVYWLDANIPEKYRESVRQGILAWNDAFERIGFRNAIVVKQQTEKDRFDTMDARHASVRWFVGKDVGFAVGPTQVDPRSGEILDAHVGMSDIFARGARRLIGEDVMSTQEPLAMPGQEARCDYMQESASEMGFAMGLLEARGELEMGSPEADAVAQAYVRSMVMHEIGHTLGLRHNFRSSTIYSLKQLQDPEFTKKNGLTGSVMDYTPFNLSLKGEKQGEYVTSTLGPYDYWAIEYAYKPIEPAQEKAELEKIAGRSNEPLLAFGTDQDAGGFNSDPDVNVFDLGSDPLAYFQRRLTISRELWDRLQSRTLKPGESYETLRRSFDYGFEQFARTLPVVVKYVGGVTYLRDHAGTGRATFTPVPLQRQRAALQMLTTSLFKSDSFQFSPAMISRLGPDHFEGRGRADVSVSGRVLTLQAGALDQLMSDAVAVRLLDSQEKLDDRKQALSLDELYTTVQDAVWSELKTGKDINGMRRNLQREHLKRVTTILLRASPLTPADARSLQRENALALQRDIRAAMGKPMSREAKAHLSESYETLSQALKAAMLRAGA</sequence>
<reference evidence="4" key="1">
    <citation type="submission" date="2019-12" db="EMBL/GenBank/DDBJ databases">
        <title>Novel species isolated from a subtropical stream in China.</title>
        <authorList>
            <person name="Lu H."/>
        </authorList>
    </citation>
    <scope>NUCLEOTIDE SEQUENCE [LARGE SCALE GENOMIC DNA]</scope>
    <source>
        <strain evidence="4">FT81W</strain>
    </source>
</reference>
<organism evidence="4 5">
    <name type="scientific">Duganella vulcania</name>
    <dbReference type="NCBI Taxonomy" id="2692166"/>
    <lineage>
        <taxon>Bacteria</taxon>
        <taxon>Pseudomonadati</taxon>
        <taxon>Pseudomonadota</taxon>
        <taxon>Betaproteobacteria</taxon>
        <taxon>Burkholderiales</taxon>
        <taxon>Oxalobacteraceae</taxon>
        <taxon>Telluria group</taxon>
        <taxon>Duganella</taxon>
    </lineage>
</organism>
<keyword evidence="1" id="KW-0732">Signal</keyword>
<dbReference type="PANTHER" id="PTHR38478">
    <property type="entry name" value="PEPTIDASE M1A AND M12B"/>
    <property type="match status" value="1"/>
</dbReference>
<gene>
    <name evidence="4" type="ORF">GTP90_28905</name>
</gene>
<feature type="signal peptide" evidence="1">
    <location>
        <begin position="1"/>
        <end position="21"/>
    </location>
</feature>
<evidence type="ECO:0000256" key="1">
    <source>
        <dbReference type="SAM" id="SignalP"/>
    </source>
</evidence>
<dbReference type="Pfam" id="PF17148">
    <property type="entry name" value="DUF5117"/>
    <property type="match status" value="1"/>
</dbReference>
<dbReference type="InterPro" id="IPR033413">
    <property type="entry name" value="DUF5117"/>
</dbReference>
<dbReference type="Gene3D" id="3.40.390.10">
    <property type="entry name" value="Collagenase (Catalytic Domain)"/>
    <property type="match status" value="1"/>
</dbReference>
<dbReference type="Pfam" id="PF16313">
    <property type="entry name" value="DUF4953"/>
    <property type="match status" value="1"/>
</dbReference>
<evidence type="ECO:0000259" key="3">
    <source>
        <dbReference type="Pfam" id="PF17148"/>
    </source>
</evidence>
<evidence type="ECO:0000259" key="2">
    <source>
        <dbReference type="Pfam" id="PF16313"/>
    </source>
</evidence>
<dbReference type="PANTHER" id="PTHR38478:SF1">
    <property type="entry name" value="ZINC DEPENDENT METALLOPROTEASE DOMAIN LIPOPROTEIN"/>
    <property type="match status" value="1"/>
</dbReference>
<feature type="domain" description="DUF5117" evidence="3">
    <location>
        <begin position="118"/>
        <end position="321"/>
    </location>
</feature>
<protein>
    <submittedName>
        <fullName evidence="4">DUF5117 domain-containing protein</fullName>
    </submittedName>
</protein>
<dbReference type="InterPro" id="IPR024079">
    <property type="entry name" value="MetalloPept_cat_dom_sf"/>
</dbReference>
<name>A0A845GUA2_9BURK</name>
<feature type="chain" id="PRO_5032478159" evidence="1">
    <location>
        <begin position="22"/>
        <end position="885"/>
    </location>
</feature>
<evidence type="ECO:0000313" key="4">
    <source>
        <dbReference type="EMBL" id="MYM97874.1"/>
    </source>
</evidence>
<dbReference type="GO" id="GO:0008237">
    <property type="term" value="F:metallopeptidase activity"/>
    <property type="evidence" value="ECO:0007669"/>
    <property type="project" value="InterPro"/>
</dbReference>
<proteinExistence type="predicted"/>
<evidence type="ECO:0000313" key="5">
    <source>
        <dbReference type="Proteomes" id="UP000447355"/>
    </source>
</evidence>
<accession>A0A845GUA2</accession>
<dbReference type="SUPFAM" id="SSF55486">
    <property type="entry name" value="Metalloproteases ('zincins'), catalytic domain"/>
    <property type="match status" value="1"/>
</dbReference>
<dbReference type="EMBL" id="WWCX01000091">
    <property type="protein sequence ID" value="MYM97874.1"/>
    <property type="molecule type" value="Genomic_DNA"/>
</dbReference>
<feature type="domain" description="EcxA zinc-binding" evidence="2">
    <location>
        <begin position="483"/>
        <end position="799"/>
    </location>
</feature>
<dbReference type="Proteomes" id="UP000447355">
    <property type="component" value="Unassembled WGS sequence"/>
</dbReference>
<dbReference type="InterPro" id="IPR032534">
    <property type="entry name" value="EcxA_zinc-bd"/>
</dbReference>
<dbReference type="CDD" id="cd04276">
    <property type="entry name" value="ZnMc_MMP_like_2"/>
    <property type="match status" value="1"/>
</dbReference>